<evidence type="ECO:0000313" key="2">
    <source>
        <dbReference type="Proteomes" id="UP001153954"/>
    </source>
</evidence>
<dbReference type="GO" id="GO:0003677">
    <property type="term" value="F:DNA binding"/>
    <property type="evidence" value="ECO:0007669"/>
    <property type="project" value="UniProtKB-KW"/>
</dbReference>
<reference evidence="1" key="1">
    <citation type="submission" date="2022-03" db="EMBL/GenBank/DDBJ databases">
        <authorList>
            <person name="Tunstrom K."/>
        </authorList>
    </citation>
    <scope>NUCLEOTIDE SEQUENCE</scope>
</reference>
<gene>
    <name evidence="1" type="ORF">EEDITHA_LOCUS462</name>
</gene>
<dbReference type="Proteomes" id="UP001153954">
    <property type="component" value="Unassembled WGS sequence"/>
</dbReference>
<sequence>MADKENRRKCFKCSSSPVEDGVKLFRFPNPGTRNLFRCESWARYVFPDRNCTIEVQKKLYSEHRMLCQRHFKDEDFADGDKNLNMSCLLHHVLTNLAPSQAREPLDERSNLNDGDI</sequence>
<protein>
    <recommendedName>
        <fullName evidence="3">THAP-type domain-containing protein</fullName>
    </recommendedName>
</protein>
<name>A0AAU9TEA1_EUPED</name>
<organism evidence="1 2">
    <name type="scientific">Euphydryas editha</name>
    <name type="common">Edith's checkerspot</name>
    <dbReference type="NCBI Taxonomy" id="104508"/>
    <lineage>
        <taxon>Eukaryota</taxon>
        <taxon>Metazoa</taxon>
        <taxon>Ecdysozoa</taxon>
        <taxon>Arthropoda</taxon>
        <taxon>Hexapoda</taxon>
        <taxon>Insecta</taxon>
        <taxon>Pterygota</taxon>
        <taxon>Neoptera</taxon>
        <taxon>Endopterygota</taxon>
        <taxon>Lepidoptera</taxon>
        <taxon>Glossata</taxon>
        <taxon>Ditrysia</taxon>
        <taxon>Papilionoidea</taxon>
        <taxon>Nymphalidae</taxon>
        <taxon>Nymphalinae</taxon>
        <taxon>Euphydryas</taxon>
    </lineage>
</organism>
<evidence type="ECO:0000313" key="1">
    <source>
        <dbReference type="EMBL" id="CAH2083835.1"/>
    </source>
</evidence>
<accession>A0AAU9TEA1</accession>
<keyword evidence="2" id="KW-1185">Reference proteome</keyword>
<evidence type="ECO:0008006" key="3">
    <source>
        <dbReference type="Google" id="ProtNLM"/>
    </source>
</evidence>
<dbReference type="EMBL" id="CAKOGL010000002">
    <property type="protein sequence ID" value="CAH2083835.1"/>
    <property type="molecule type" value="Genomic_DNA"/>
</dbReference>
<proteinExistence type="predicted"/>
<comment type="caution">
    <text evidence="1">The sequence shown here is derived from an EMBL/GenBank/DDBJ whole genome shotgun (WGS) entry which is preliminary data.</text>
</comment>
<dbReference type="GO" id="GO:0008270">
    <property type="term" value="F:zinc ion binding"/>
    <property type="evidence" value="ECO:0007669"/>
    <property type="project" value="UniProtKB-KW"/>
</dbReference>
<dbReference type="AlphaFoldDB" id="A0AAU9TEA1"/>